<evidence type="ECO:0000256" key="2">
    <source>
        <dbReference type="ARBA" id="ARBA00023108"/>
    </source>
</evidence>
<keyword evidence="1 4" id="KW-0732">Signal</keyword>
<dbReference type="InterPro" id="IPR038606">
    <property type="entry name" value="To_sf"/>
</dbReference>
<dbReference type="FunFam" id="3.15.10.30:FF:000001">
    <property type="entry name" value="Takeout-like protein 1"/>
    <property type="match status" value="1"/>
</dbReference>
<reference evidence="5 6" key="1">
    <citation type="submission" date="2020-11" db="EMBL/GenBank/DDBJ databases">
        <authorList>
            <person name="Wallbank WR R."/>
            <person name="Pardo Diaz C."/>
            <person name="Kozak K."/>
            <person name="Martin S."/>
            <person name="Jiggins C."/>
            <person name="Moest M."/>
            <person name="Warren A I."/>
            <person name="Generalovic N T."/>
            <person name="Byers J.R.P. K."/>
            <person name="Montejo-Kovacevich G."/>
            <person name="Yen C E."/>
        </authorList>
    </citation>
    <scope>NUCLEOTIDE SEQUENCE [LARGE SCALE GENOMIC DNA]</scope>
</reference>
<dbReference type="Proteomes" id="UP000594454">
    <property type="component" value="Chromosome 6"/>
</dbReference>
<evidence type="ECO:0000256" key="4">
    <source>
        <dbReference type="SAM" id="SignalP"/>
    </source>
</evidence>
<dbReference type="GO" id="GO:0005615">
    <property type="term" value="C:extracellular space"/>
    <property type="evidence" value="ECO:0007669"/>
    <property type="project" value="TreeGrafter"/>
</dbReference>
<keyword evidence="2" id="KW-0090">Biological rhythms</keyword>
<feature type="chain" id="PRO_5031392785" evidence="4">
    <location>
        <begin position="21"/>
        <end position="246"/>
    </location>
</feature>
<dbReference type="EMBL" id="LR899014">
    <property type="protein sequence ID" value="CAD7091845.1"/>
    <property type="molecule type" value="Genomic_DNA"/>
</dbReference>
<dbReference type="Gene3D" id="3.15.10.30">
    <property type="entry name" value="Haemolymph juvenile hormone binding protein"/>
    <property type="match status" value="1"/>
</dbReference>
<dbReference type="InParanoid" id="A0A7R8V466"/>
<dbReference type="AlphaFoldDB" id="A0A7R8V466"/>
<organism evidence="5 6">
    <name type="scientific">Hermetia illucens</name>
    <name type="common">Black soldier fly</name>
    <dbReference type="NCBI Taxonomy" id="343691"/>
    <lineage>
        <taxon>Eukaryota</taxon>
        <taxon>Metazoa</taxon>
        <taxon>Ecdysozoa</taxon>
        <taxon>Arthropoda</taxon>
        <taxon>Hexapoda</taxon>
        <taxon>Insecta</taxon>
        <taxon>Pterygota</taxon>
        <taxon>Neoptera</taxon>
        <taxon>Endopterygota</taxon>
        <taxon>Diptera</taxon>
        <taxon>Brachycera</taxon>
        <taxon>Stratiomyomorpha</taxon>
        <taxon>Stratiomyidae</taxon>
        <taxon>Hermetiinae</taxon>
        <taxon>Hermetia</taxon>
    </lineage>
</organism>
<evidence type="ECO:0000256" key="1">
    <source>
        <dbReference type="ARBA" id="ARBA00022729"/>
    </source>
</evidence>
<protein>
    <submittedName>
        <fullName evidence="5">Uncharacterized protein</fullName>
    </submittedName>
</protein>
<feature type="signal peptide" evidence="4">
    <location>
        <begin position="1"/>
        <end position="20"/>
    </location>
</feature>
<dbReference type="PANTHER" id="PTHR11008:SF41">
    <property type="entry name" value="RE70318P"/>
    <property type="match status" value="1"/>
</dbReference>
<dbReference type="OrthoDB" id="8185902at2759"/>
<dbReference type="PANTHER" id="PTHR11008">
    <property type="entry name" value="PROTEIN TAKEOUT-LIKE PROTEIN"/>
    <property type="match status" value="1"/>
</dbReference>
<keyword evidence="6" id="KW-1185">Reference proteome</keyword>
<gene>
    <name evidence="5" type="ORF">HERILL_LOCUS14244</name>
</gene>
<sequence length="246" mass="27140">MFQLTLIGVSVALLAIAANAPPEYIKQCRKSDPQIIECYKQSLQHLSPYLAKGIPSIEMPSVEPFIMDTLDLQLTDGPQGYKISMKNIEVFGASNYQVKSIKLSENDKPFEATIIIPKLSIETKYTSSGVLLIIPASGGGDLHGVFQGVTAHLLGKVSTKVKNGKTYLHVDHLNLDLDFKSVKLSISNVLHNNQVLTDASNLFLRENGLEVAQTMRPQLQKRLSSVFGRIANQLLKYVAVEDFLID</sequence>
<proteinExistence type="inferred from homology"/>
<dbReference type="FunCoup" id="A0A7R8V466">
    <property type="interactions" value="52"/>
</dbReference>
<accession>A0A7R8V466</accession>
<comment type="similarity">
    <text evidence="3">Belongs to the TO family.</text>
</comment>
<dbReference type="OMA" id="PEYVKQC"/>
<dbReference type="InterPro" id="IPR010562">
    <property type="entry name" value="Haemolymph_juvenile_hormone-bd"/>
</dbReference>
<evidence type="ECO:0000313" key="5">
    <source>
        <dbReference type="EMBL" id="CAD7091845.1"/>
    </source>
</evidence>
<dbReference type="GO" id="GO:0007623">
    <property type="term" value="P:circadian rhythm"/>
    <property type="evidence" value="ECO:0007669"/>
    <property type="project" value="UniProtKB-ARBA"/>
</dbReference>
<evidence type="ECO:0000256" key="3">
    <source>
        <dbReference type="ARBA" id="ARBA00060902"/>
    </source>
</evidence>
<evidence type="ECO:0000313" key="6">
    <source>
        <dbReference type="Proteomes" id="UP000594454"/>
    </source>
</evidence>
<name>A0A7R8V466_HERIL</name>
<dbReference type="SMART" id="SM00700">
    <property type="entry name" value="JHBP"/>
    <property type="match status" value="1"/>
</dbReference>
<dbReference type="Pfam" id="PF06585">
    <property type="entry name" value="JHBP"/>
    <property type="match status" value="1"/>
</dbReference>